<dbReference type="Pfam" id="PF07331">
    <property type="entry name" value="TctB"/>
    <property type="match status" value="1"/>
</dbReference>
<name>A0A1V3NGE0_9GAMM</name>
<keyword evidence="1" id="KW-0812">Transmembrane</keyword>
<feature type="transmembrane region" description="Helical" evidence="1">
    <location>
        <begin position="117"/>
        <end position="141"/>
    </location>
</feature>
<dbReference type="RefSeq" id="WP_077279000.1">
    <property type="nucleotide sequence ID" value="NZ_MVBK01000057.1"/>
</dbReference>
<evidence type="ECO:0000313" key="3">
    <source>
        <dbReference type="EMBL" id="OOG23846.1"/>
    </source>
</evidence>
<reference evidence="3 4" key="1">
    <citation type="submission" date="2017-02" db="EMBL/GenBank/DDBJ databases">
        <title>Genomic diversity within the haloalkaliphilic genus Thioalkalivibrio.</title>
        <authorList>
            <person name="Ahn A.-C."/>
            <person name="Meier-Kolthoff J."/>
            <person name="Overmars L."/>
            <person name="Richter M."/>
            <person name="Woyke T."/>
            <person name="Sorokin D.Y."/>
            <person name="Muyzer G."/>
        </authorList>
    </citation>
    <scope>NUCLEOTIDE SEQUENCE [LARGE SCALE GENOMIC DNA]</scope>
    <source>
        <strain evidence="3 4">ALJD</strain>
    </source>
</reference>
<sequence>MTIWKQRIIAIASILVAAGLVVWSSPEARPGYEFPRMVAWTMLVLSAVLALMAFKPGKVVIPADIESVPMRIIWPMLVILAGMAYLAPRLGFLSTSFLVFVATALVFSPDRLGVRRIALVVAIAACFTVSLYLLFVLLLGVQLPRALLF</sequence>
<dbReference type="EMBL" id="MVBK01000057">
    <property type="protein sequence ID" value="OOG23846.1"/>
    <property type="molecule type" value="Genomic_DNA"/>
</dbReference>
<keyword evidence="4" id="KW-1185">Reference proteome</keyword>
<feature type="transmembrane region" description="Helical" evidence="1">
    <location>
        <begin position="92"/>
        <end position="110"/>
    </location>
</feature>
<dbReference type="OrthoDB" id="6169149at2"/>
<feature type="domain" description="DUF1468" evidence="2">
    <location>
        <begin position="8"/>
        <end position="144"/>
    </location>
</feature>
<evidence type="ECO:0000313" key="4">
    <source>
        <dbReference type="Proteomes" id="UP000189462"/>
    </source>
</evidence>
<proteinExistence type="predicted"/>
<evidence type="ECO:0000256" key="1">
    <source>
        <dbReference type="SAM" id="Phobius"/>
    </source>
</evidence>
<accession>A0A1V3NGE0</accession>
<feature type="transmembrane region" description="Helical" evidence="1">
    <location>
        <begin position="7"/>
        <end position="25"/>
    </location>
</feature>
<organism evidence="3 4">
    <name type="scientific">Thioalkalivibrio denitrificans</name>
    <dbReference type="NCBI Taxonomy" id="108003"/>
    <lineage>
        <taxon>Bacteria</taxon>
        <taxon>Pseudomonadati</taxon>
        <taxon>Pseudomonadota</taxon>
        <taxon>Gammaproteobacteria</taxon>
        <taxon>Chromatiales</taxon>
        <taxon>Ectothiorhodospiraceae</taxon>
        <taxon>Thioalkalivibrio</taxon>
    </lineage>
</organism>
<gene>
    <name evidence="3" type="ORF">B1C78_09955</name>
</gene>
<dbReference type="AlphaFoldDB" id="A0A1V3NGE0"/>
<feature type="transmembrane region" description="Helical" evidence="1">
    <location>
        <begin position="68"/>
        <end position="86"/>
    </location>
</feature>
<protein>
    <recommendedName>
        <fullName evidence="2">DUF1468 domain-containing protein</fullName>
    </recommendedName>
</protein>
<feature type="transmembrane region" description="Helical" evidence="1">
    <location>
        <begin position="37"/>
        <end position="56"/>
    </location>
</feature>
<dbReference type="Proteomes" id="UP000189462">
    <property type="component" value="Unassembled WGS sequence"/>
</dbReference>
<evidence type="ECO:0000259" key="2">
    <source>
        <dbReference type="Pfam" id="PF07331"/>
    </source>
</evidence>
<keyword evidence="1" id="KW-1133">Transmembrane helix</keyword>
<dbReference type="STRING" id="108003.B1C78_09955"/>
<comment type="caution">
    <text evidence="3">The sequence shown here is derived from an EMBL/GenBank/DDBJ whole genome shotgun (WGS) entry which is preliminary data.</text>
</comment>
<keyword evidence="1" id="KW-0472">Membrane</keyword>
<dbReference type="InterPro" id="IPR009936">
    <property type="entry name" value="DUF1468"/>
</dbReference>